<comment type="caution">
    <text evidence="3">The sequence shown here is derived from an EMBL/GenBank/DDBJ whole genome shotgun (WGS) entry which is preliminary data.</text>
</comment>
<accession>A0ABN9SB82</accession>
<reference evidence="3" key="1">
    <citation type="submission" date="2023-10" db="EMBL/GenBank/DDBJ databases">
        <authorList>
            <person name="Chen Y."/>
            <person name="Shah S."/>
            <person name="Dougan E. K."/>
            <person name="Thang M."/>
            <person name="Chan C."/>
        </authorList>
    </citation>
    <scope>NUCLEOTIDE SEQUENCE [LARGE SCALE GENOMIC DNA]</scope>
</reference>
<feature type="domain" description="EF-hand" evidence="2">
    <location>
        <begin position="78"/>
        <end position="113"/>
    </location>
</feature>
<keyword evidence="1" id="KW-0106">Calcium</keyword>
<dbReference type="InterPro" id="IPR011992">
    <property type="entry name" value="EF-hand-dom_pair"/>
</dbReference>
<gene>
    <name evidence="3" type="ORF">PCOR1329_LOCUS28230</name>
</gene>
<dbReference type="SUPFAM" id="SSF47473">
    <property type="entry name" value="EF-hand"/>
    <property type="match status" value="1"/>
</dbReference>
<dbReference type="EMBL" id="CAUYUJ010010370">
    <property type="protein sequence ID" value="CAK0829222.1"/>
    <property type="molecule type" value="Genomic_DNA"/>
</dbReference>
<sequence length="220" mass="24777">VTAVIVDKAIAQGALDREMQTHVLKKKMKKYSPFLHRLFQDIDRSKRGEMPLGEVQDGLAQVEQQKLYDLPDDLMRILASDQLIDMFEFLDTDNSGTINEDEFVNGISHLLSTAFLHSVPIETTQSLHLLRSHGATLDLIRDLSLQGERLRLASDHDIGIDRLNLCLMPRLRVGGDDGAERASVKPRIFHVSLDQPLAQAHPVHSRVEVESYPSRRQLAA</sequence>
<feature type="non-terminal residue" evidence="3">
    <location>
        <position position="1"/>
    </location>
</feature>
<evidence type="ECO:0000259" key="2">
    <source>
        <dbReference type="PROSITE" id="PS50222"/>
    </source>
</evidence>
<evidence type="ECO:0000256" key="1">
    <source>
        <dbReference type="ARBA" id="ARBA00022837"/>
    </source>
</evidence>
<dbReference type="Proteomes" id="UP001189429">
    <property type="component" value="Unassembled WGS sequence"/>
</dbReference>
<name>A0ABN9SB82_9DINO</name>
<dbReference type="InterPro" id="IPR018247">
    <property type="entry name" value="EF_Hand_1_Ca_BS"/>
</dbReference>
<evidence type="ECO:0000313" key="4">
    <source>
        <dbReference type="Proteomes" id="UP001189429"/>
    </source>
</evidence>
<keyword evidence="4" id="KW-1185">Reference proteome</keyword>
<dbReference type="InterPro" id="IPR002048">
    <property type="entry name" value="EF_hand_dom"/>
</dbReference>
<evidence type="ECO:0000313" key="3">
    <source>
        <dbReference type="EMBL" id="CAK0829222.1"/>
    </source>
</evidence>
<dbReference type="SMART" id="SM00054">
    <property type="entry name" value="EFh"/>
    <property type="match status" value="2"/>
</dbReference>
<dbReference type="Gene3D" id="1.10.238.10">
    <property type="entry name" value="EF-hand"/>
    <property type="match status" value="1"/>
</dbReference>
<organism evidence="3 4">
    <name type="scientific">Prorocentrum cordatum</name>
    <dbReference type="NCBI Taxonomy" id="2364126"/>
    <lineage>
        <taxon>Eukaryota</taxon>
        <taxon>Sar</taxon>
        <taxon>Alveolata</taxon>
        <taxon>Dinophyceae</taxon>
        <taxon>Prorocentrales</taxon>
        <taxon>Prorocentraceae</taxon>
        <taxon>Prorocentrum</taxon>
    </lineage>
</organism>
<proteinExistence type="predicted"/>
<protein>
    <recommendedName>
        <fullName evidence="2">EF-hand domain-containing protein</fullName>
    </recommendedName>
</protein>
<dbReference type="PROSITE" id="PS50222">
    <property type="entry name" value="EF_HAND_2"/>
    <property type="match status" value="1"/>
</dbReference>
<dbReference type="PROSITE" id="PS00018">
    <property type="entry name" value="EF_HAND_1"/>
    <property type="match status" value="1"/>
</dbReference>
<dbReference type="Pfam" id="PF00036">
    <property type="entry name" value="EF-hand_1"/>
    <property type="match status" value="1"/>
</dbReference>